<accession>A0ACC1BUC8</accession>
<dbReference type="EMBL" id="CM047899">
    <property type="protein sequence ID" value="KAJ0102818.1"/>
    <property type="molecule type" value="Genomic_DNA"/>
</dbReference>
<protein>
    <submittedName>
        <fullName evidence="1">Uncharacterized protein</fullName>
    </submittedName>
</protein>
<evidence type="ECO:0000313" key="2">
    <source>
        <dbReference type="Proteomes" id="UP001164250"/>
    </source>
</evidence>
<reference evidence="2" key="1">
    <citation type="journal article" date="2023" name="G3 (Bethesda)">
        <title>Genome assembly and association tests identify interacting loci associated with vigor, precocity, and sex in interspecific pistachio rootstocks.</title>
        <authorList>
            <person name="Palmer W."/>
            <person name="Jacygrad E."/>
            <person name="Sagayaradj S."/>
            <person name="Cavanaugh K."/>
            <person name="Han R."/>
            <person name="Bertier L."/>
            <person name="Beede B."/>
            <person name="Kafkas S."/>
            <person name="Golino D."/>
            <person name="Preece J."/>
            <person name="Michelmore R."/>
        </authorList>
    </citation>
    <scope>NUCLEOTIDE SEQUENCE [LARGE SCALE GENOMIC DNA]</scope>
</reference>
<organism evidence="1 2">
    <name type="scientific">Pistacia atlantica</name>
    <dbReference type="NCBI Taxonomy" id="434234"/>
    <lineage>
        <taxon>Eukaryota</taxon>
        <taxon>Viridiplantae</taxon>
        <taxon>Streptophyta</taxon>
        <taxon>Embryophyta</taxon>
        <taxon>Tracheophyta</taxon>
        <taxon>Spermatophyta</taxon>
        <taxon>Magnoliopsida</taxon>
        <taxon>eudicotyledons</taxon>
        <taxon>Gunneridae</taxon>
        <taxon>Pentapetalae</taxon>
        <taxon>rosids</taxon>
        <taxon>malvids</taxon>
        <taxon>Sapindales</taxon>
        <taxon>Anacardiaceae</taxon>
        <taxon>Pistacia</taxon>
    </lineage>
</organism>
<keyword evidence="2" id="KW-1185">Reference proteome</keyword>
<comment type="caution">
    <text evidence="1">The sequence shown here is derived from an EMBL/GenBank/DDBJ whole genome shotgun (WGS) entry which is preliminary data.</text>
</comment>
<evidence type="ECO:0000313" key="1">
    <source>
        <dbReference type="EMBL" id="KAJ0102818.1"/>
    </source>
</evidence>
<gene>
    <name evidence="1" type="ORF">Patl1_06702</name>
</gene>
<dbReference type="Proteomes" id="UP001164250">
    <property type="component" value="Chromosome 3"/>
</dbReference>
<name>A0ACC1BUC8_9ROSI</name>
<sequence>MYDEICQMAHDKRATIVIMPFHKQWAIDGGVDSVSCAIQTVNINVLQKAPCSVAAPFTGVQDDVESLSYARHEFVRLIVIRFLQFGAENTKDRKRNNQLIDEYKRANMRNKRFEFVEEMSFCFLLSAFIFLPHKKCSVLHQHFKVEIR</sequence>
<proteinExistence type="predicted"/>